<dbReference type="HAMAP" id="MF_01249">
    <property type="entry name" value="HPr_kinase"/>
    <property type="match status" value="1"/>
</dbReference>
<dbReference type="GO" id="GO:0004674">
    <property type="term" value="F:protein serine/threonine kinase activity"/>
    <property type="evidence" value="ECO:0007669"/>
    <property type="project" value="UniProtKB-KW"/>
</dbReference>
<evidence type="ECO:0000259" key="15">
    <source>
        <dbReference type="Pfam" id="PF02603"/>
    </source>
</evidence>
<evidence type="ECO:0000256" key="9">
    <source>
        <dbReference type="ARBA" id="ARBA00022840"/>
    </source>
</evidence>
<keyword evidence="8 14" id="KW-0418">Kinase</keyword>
<feature type="binding site" evidence="14">
    <location>
        <begin position="156"/>
        <end position="163"/>
    </location>
    <ligand>
        <name>ATP</name>
        <dbReference type="ChEBI" id="CHEBI:30616"/>
    </ligand>
</feature>
<keyword evidence="9 14" id="KW-0067">ATP-binding</keyword>
<evidence type="ECO:0000256" key="3">
    <source>
        <dbReference type="ARBA" id="ARBA00006883"/>
    </source>
</evidence>
<feature type="active site" description="Proton acceptor; for phosphorylation activity. Proton donor; for dephosphorylation activity" evidence="14">
    <location>
        <position position="180"/>
    </location>
</feature>
<reference evidence="17" key="1">
    <citation type="submission" date="2020-10" db="EMBL/GenBank/DDBJ databases">
        <authorList>
            <person name="Gilroy R."/>
        </authorList>
    </citation>
    <scope>NUCLEOTIDE SEQUENCE</scope>
    <source>
        <strain evidence="17">ChiBcolR7-354</strain>
    </source>
</reference>
<comment type="miscellaneous">
    <text evidence="14">Both phosphorylation and phosphorolysis are carried out by the same active site and suggest a common mechanism for both reactions.</text>
</comment>
<dbReference type="PANTHER" id="PTHR30305:SF1">
    <property type="entry name" value="HPR KINASE_PHOSPHORYLASE"/>
    <property type="match status" value="1"/>
</dbReference>
<evidence type="ECO:0000256" key="4">
    <source>
        <dbReference type="ARBA" id="ARBA00022527"/>
    </source>
</evidence>
<dbReference type="EC" id="2.7.4.-" evidence="14"/>
<comment type="function">
    <text evidence="14">Catalyzes the ATP- as well as the pyrophosphate-dependent phosphorylation of a specific serine residue in HPr, a phosphocarrier protein of the phosphoenolpyruvate-dependent sugar phosphotransferase system (PTS). HprK/P also catalyzes the pyrophosphate-producing, inorganic phosphate-dependent dephosphorylation (phosphorolysis) of seryl-phosphorylated HPr (P-Ser-HPr). The two antagonistic activities of HprK/P are regulated by several intracellular metabolites, which change their concentration in response to the absence or presence of rapidly metabolisable carbon sources (glucose, fructose, etc.) in the growth medium. Therefore, by controlling the phosphorylation state of HPr, HPrK/P is a sensor enzyme that plays a major role in the regulation of carbon metabolism and sugar transport: it mediates carbon catabolite repression (CCR), and regulates PTS-catalyzed carbohydrate uptake and inducer exclusion.</text>
</comment>
<dbReference type="Pfam" id="PF07475">
    <property type="entry name" value="Hpr_kinase_C"/>
    <property type="match status" value="1"/>
</dbReference>
<feature type="active site" evidence="14">
    <location>
        <position position="141"/>
    </location>
</feature>
<feature type="binding site" evidence="14">
    <location>
        <position position="205"/>
    </location>
    <ligand>
        <name>Mg(2+)</name>
        <dbReference type="ChEBI" id="CHEBI:18420"/>
    </ligand>
</feature>
<keyword evidence="12 14" id="KW-0119">Carbohydrate metabolism</keyword>
<feature type="region of interest" description="Important for the catalytic mechanism of dephosphorylation" evidence="14">
    <location>
        <begin position="267"/>
        <end position="272"/>
    </location>
</feature>
<comment type="catalytic activity">
    <reaction evidence="1 14">
        <text>[HPr protein]-L-serine + ATP = [HPr protein]-O-phospho-L-serine + ADP + H(+)</text>
        <dbReference type="Rhea" id="RHEA:46600"/>
        <dbReference type="Rhea" id="RHEA-COMP:11602"/>
        <dbReference type="Rhea" id="RHEA-COMP:11603"/>
        <dbReference type="ChEBI" id="CHEBI:15378"/>
        <dbReference type="ChEBI" id="CHEBI:29999"/>
        <dbReference type="ChEBI" id="CHEBI:30616"/>
        <dbReference type="ChEBI" id="CHEBI:83421"/>
        <dbReference type="ChEBI" id="CHEBI:456216"/>
    </reaction>
</comment>
<dbReference type="Gene3D" id="3.40.50.300">
    <property type="entry name" value="P-loop containing nucleotide triphosphate hydrolases"/>
    <property type="match status" value="1"/>
</dbReference>
<feature type="domain" description="HPr kinase/phosphorylase C-terminal" evidence="16">
    <location>
        <begin position="133"/>
        <end position="300"/>
    </location>
</feature>
<evidence type="ECO:0000256" key="14">
    <source>
        <dbReference type="HAMAP-Rule" id="MF_01249"/>
    </source>
</evidence>
<dbReference type="InterPro" id="IPR003755">
    <property type="entry name" value="HPr(Ser)_kin/Pase"/>
</dbReference>
<dbReference type="EC" id="2.7.11.-" evidence="14"/>
<comment type="catalytic activity">
    <reaction evidence="13 14">
        <text>[HPr protein]-O-phospho-L-serine + phosphate + H(+) = [HPr protein]-L-serine + diphosphate</text>
        <dbReference type="Rhea" id="RHEA:46604"/>
        <dbReference type="Rhea" id="RHEA-COMP:11602"/>
        <dbReference type="Rhea" id="RHEA-COMP:11603"/>
        <dbReference type="ChEBI" id="CHEBI:15378"/>
        <dbReference type="ChEBI" id="CHEBI:29999"/>
        <dbReference type="ChEBI" id="CHEBI:33019"/>
        <dbReference type="ChEBI" id="CHEBI:43474"/>
        <dbReference type="ChEBI" id="CHEBI:83421"/>
    </reaction>
</comment>
<keyword evidence="10 14" id="KW-0460">Magnesium</keyword>
<dbReference type="GO" id="GO:0000155">
    <property type="term" value="F:phosphorelay sensor kinase activity"/>
    <property type="evidence" value="ECO:0007669"/>
    <property type="project" value="InterPro"/>
</dbReference>
<evidence type="ECO:0000256" key="13">
    <source>
        <dbReference type="ARBA" id="ARBA00047657"/>
    </source>
</evidence>
<dbReference type="PANTHER" id="PTHR30305">
    <property type="entry name" value="PROTEIN YJDM-RELATED"/>
    <property type="match status" value="1"/>
</dbReference>
<feature type="region of interest" description="Important for the catalytic mechanism of both phosphorylation and dephosphorylation" evidence="14">
    <location>
        <begin position="204"/>
        <end position="213"/>
    </location>
</feature>
<evidence type="ECO:0000313" key="17">
    <source>
        <dbReference type="EMBL" id="HIQ78609.1"/>
    </source>
</evidence>
<dbReference type="InterPro" id="IPR011104">
    <property type="entry name" value="Hpr_kin/Pase_C"/>
</dbReference>
<evidence type="ECO:0000259" key="16">
    <source>
        <dbReference type="Pfam" id="PF07475"/>
    </source>
</evidence>
<comment type="similarity">
    <text evidence="3 14">Belongs to the HPrK/P family.</text>
</comment>
<gene>
    <name evidence="14 17" type="primary">hprK</name>
    <name evidence="17" type="ORF">IAB77_05055</name>
</gene>
<dbReference type="SUPFAM" id="SSF75138">
    <property type="entry name" value="HprK N-terminal domain-like"/>
    <property type="match status" value="1"/>
</dbReference>
<comment type="cofactor">
    <cofactor evidence="2 14">
        <name>Mg(2+)</name>
        <dbReference type="ChEBI" id="CHEBI:18420"/>
    </cofactor>
</comment>
<keyword evidence="4 14" id="KW-0723">Serine/threonine-protein kinase</keyword>
<comment type="caution">
    <text evidence="17">The sequence shown here is derived from an EMBL/GenBank/DDBJ whole genome shotgun (WGS) entry which is preliminary data.</text>
</comment>
<accession>A0A9D0ZE48</accession>
<evidence type="ECO:0000256" key="10">
    <source>
        <dbReference type="ARBA" id="ARBA00022842"/>
    </source>
</evidence>
<dbReference type="Gene3D" id="3.40.1390.20">
    <property type="entry name" value="HprK N-terminal domain-like"/>
    <property type="match status" value="1"/>
</dbReference>
<dbReference type="GO" id="GO:0005524">
    <property type="term" value="F:ATP binding"/>
    <property type="evidence" value="ECO:0007669"/>
    <property type="project" value="UniProtKB-UniRule"/>
</dbReference>
<feature type="domain" description="HPr(Ser) kinase/phosphorylase N-terminal" evidence="15">
    <location>
        <begin position="7"/>
        <end position="130"/>
    </location>
</feature>
<feature type="active site" evidence="14">
    <location>
        <position position="162"/>
    </location>
</feature>
<evidence type="ECO:0000313" key="18">
    <source>
        <dbReference type="Proteomes" id="UP000824262"/>
    </source>
</evidence>
<feature type="binding site" evidence="14">
    <location>
        <position position="163"/>
    </location>
    <ligand>
        <name>Mg(2+)</name>
        <dbReference type="ChEBI" id="CHEBI:18420"/>
    </ligand>
</feature>
<evidence type="ECO:0000256" key="11">
    <source>
        <dbReference type="ARBA" id="ARBA00023268"/>
    </source>
</evidence>
<evidence type="ECO:0000256" key="7">
    <source>
        <dbReference type="ARBA" id="ARBA00022741"/>
    </source>
</evidence>
<keyword evidence="6 14" id="KW-0479">Metal-binding</keyword>
<dbReference type="GO" id="GO:0006109">
    <property type="term" value="P:regulation of carbohydrate metabolic process"/>
    <property type="evidence" value="ECO:0007669"/>
    <property type="project" value="UniProtKB-UniRule"/>
</dbReference>
<evidence type="ECO:0000256" key="8">
    <source>
        <dbReference type="ARBA" id="ARBA00022777"/>
    </source>
</evidence>
<dbReference type="SUPFAM" id="SSF53795">
    <property type="entry name" value="PEP carboxykinase-like"/>
    <property type="match status" value="1"/>
</dbReference>
<dbReference type="InterPro" id="IPR027417">
    <property type="entry name" value="P-loop_NTPase"/>
</dbReference>
<evidence type="ECO:0000256" key="6">
    <source>
        <dbReference type="ARBA" id="ARBA00022723"/>
    </source>
</evidence>
<dbReference type="Proteomes" id="UP000824262">
    <property type="component" value="Unassembled WGS sequence"/>
</dbReference>
<organism evidence="17 18">
    <name type="scientific">Candidatus Scatomorpha intestinavium</name>
    <dbReference type="NCBI Taxonomy" id="2840922"/>
    <lineage>
        <taxon>Bacteria</taxon>
        <taxon>Bacillati</taxon>
        <taxon>Bacillota</taxon>
        <taxon>Clostridia</taxon>
        <taxon>Eubacteriales</taxon>
        <taxon>Candidatus Scatomorpha</taxon>
    </lineage>
</organism>
<comment type="domain">
    <text evidence="14">The Walker A ATP-binding motif also binds Pi and PPi.</text>
</comment>
<dbReference type="GO" id="GO:0000287">
    <property type="term" value="F:magnesium ion binding"/>
    <property type="evidence" value="ECO:0007669"/>
    <property type="project" value="UniProtKB-UniRule"/>
</dbReference>
<dbReference type="NCBIfam" id="TIGR00679">
    <property type="entry name" value="hpr-ser"/>
    <property type="match status" value="1"/>
</dbReference>
<evidence type="ECO:0000256" key="1">
    <source>
        <dbReference type="ARBA" id="ARBA00001120"/>
    </source>
</evidence>
<dbReference type="Pfam" id="PF02603">
    <property type="entry name" value="Hpr_kinase_N"/>
    <property type="match status" value="1"/>
</dbReference>
<keyword evidence="5 14" id="KW-0808">Transferase</keyword>
<comment type="subunit">
    <text evidence="14">Homohexamer.</text>
</comment>
<dbReference type="InterPro" id="IPR028979">
    <property type="entry name" value="Ser_kin/Pase_Hpr-like_N_sf"/>
</dbReference>
<feature type="active site" evidence="14">
    <location>
        <position position="246"/>
    </location>
</feature>
<evidence type="ECO:0000256" key="12">
    <source>
        <dbReference type="ARBA" id="ARBA00023277"/>
    </source>
</evidence>
<dbReference type="GO" id="GO:0004712">
    <property type="term" value="F:protein serine/threonine/tyrosine kinase activity"/>
    <property type="evidence" value="ECO:0007669"/>
    <property type="project" value="UniProtKB-UniRule"/>
</dbReference>
<sequence>MSEYSIALSSIVKDLGLNVLHASKDFATARISTADVNRPALQLAGFYDYFDPKRLQLMGRVETRYLEQLDSEERRRALERFMRFDISALITCHGVELLPECVELAERYDRTLLVTQEDTSTFMADLITLLRNALAPRLTMHGVLVEVSGEGLLITGDSGVGKSETALELIKRGHRLIADDAVEVRKINRNTLMGTAPALIRYYMELRGIGVIDARHIFGVGSIKPESGIDLVVNFELWDDGKAYDRLGLETEYTDILGVNVPMVTIPVRPGRNLAVILELAALNNRLKKMGYNAAQALANEHDELVNRGRDF</sequence>
<proteinExistence type="inferred from homology"/>
<dbReference type="FunFam" id="3.40.50.300:FF:000174">
    <property type="entry name" value="HPr kinase/phosphorylase"/>
    <property type="match status" value="1"/>
</dbReference>
<keyword evidence="7 14" id="KW-0547">Nucleotide-binding</keyword>
<dbReference type="CDD" id="cd01918">
    <property type="entry name" value="HprK_C"/>
    <property type="match status" value="1"/>
</dbReference>
<dbReference type="AlphaFoldDB" id="A0A9D0ZE48"/>
<dbReference type="EMBL" id="DVGA01000048">
    <property type="protein sequence ID" value="HIQ78609.1"/>
    <property type="molecule type" value="Genomic_DNA"/>
</dbReference>
<evidence type="ECO:0000256" key="2">
    <source>
        <dbReference type="ARBA" id="ARBA00001946"/>
    </source>
</evidence>
<name>A0A9D0ZE48_9FIRM</name>
<keyword evidence="11 14" id="KW-0511">Multifunctional enzyme</keyword>
<reference evidence="17" key="2">
    <citation type="journal article" date="2021" name="PeerJ">
        <title>Extensive microbial diversity within the chicken gut microbiome revealed by metagenomics and culture.</title>
        <authorList>
            <person name="Gilroy R."/>
            <person name="Ravi A."/>
            <person name="Getino M."/>
            <person name="Pursley I."/>
            <person name="Horton D.L."/>
            <person name="Alikhan N.F."/>
            <person name="Baker D."/>
            <person name="Gharbi K."/>
            <person name="Hall N."/>
            <person name="Watson M."/>
            <person name="Adriaenssens E.M."/>
            <person name="Foster-Nyarko E."/>
            <person name="Jarju S."/>
            <person name="Secka A."/>
            <person name="Antonio M."/>
            <person name="Oren A."/>
            <person name="Chaudhuri R.R."/>
            <person name="La Ragione R."/>
            <person name="Hildebrand F."/>
            <person name="Pallen M.J."/>
        </authorList>
    </citation>
    <scope>NUCLEOTIDE SEQUENCE</scope>
    <source>
        <strain evidence="17">ChiBcolR7-354</strain>
    </source>
</reference>
<protein>
    <recommendedName>
        <fullName evidence="14">HPr kinase/phosphorylase</fullName>
        <shortName evidence="14">HPrK/P</shortName>
        <ecNumber evidence="14">2.7.11.-</ecNumber>
        <ecNumber evidence="14">2.7.4.-</ecNumber>
    </recommendedName>
    <alternativeName>
        <fullName evidence="14">HPr(Ser) kinase/phosphorylase</fullName>
    </alternativeName>
</protein>
<dbReference type="InterPro" id="IPR011126">
    <property type="entry name" value="Hpr_kin/Pase_Hpr_N"/>
</dbReference>
<evidence type="ECO:0000256" key="5">
    <source>
        <dbReference type="ARBA" id="ARBA00022679"/>
    </source>
</evidence>